<dbReference type="Pfam" id="PF01408">
    <property type="entry name" value="GFO_IDH_MocA"/>
    <property type="match status" value="1"/>
</dbReference>
<evidence type="ECO:0000313" key="6">
    <source>
        <dbReference type="Proteomes" id="UP000238137"/>
    </source>
</evidence>
<dbReference type="EMBL" id="PXNQ02000006">
    <property type="protein sequence ID" value="RNF34333.1"/>
    <property type="molecule type" value="Genomic_DNA"/>
</dbReference>
<dbReference type="PANTHER" id="PTHR22604:SF105">
    <property type="entry name" value="TRANS-1,2-DIHYDROBENZENE-1,2-DIOL DEHYDROGENASE"/>
    <property type="match status" value="1"/>
</dbReference>
<sequence length="336" mass="36129">MEPIRWGVLSTAGIGIKAMLPALNAASNCELTAIASRQNDRAETVARQFGIGSAYGSYDELLADPEIDAVYNPLPNHLHVPVTIQALKAGKHVLCEKPLAMTEAEARQVAEAASVAGRQVAEAFMICHHPQWVRARDLLREGRIGKPSAIQVLFSYSNTDPENVRNKPDIGGGGLYDIGCYAVRAGRWLFGSEPEAVCAVMDRDPEFGTDRLTSGMIRFPDGTHLSFTVATQSALAQQMTILGAEGYMLFDAPFNCPPDHAARLIIDDGSDLLGKGRQVEILPPANQYQLQAEEFSRAIRSGEPPLNGPADAICNAATTEALTRAAESGGWELVTT</sequence>
<dbReference type="InterPro" id="IPR055170">
    <property type="entry name" value="GFO_IDH_MocA-like_dom"/>
</dbReference>
<dbReference type="GO" id="GO:0016491">
    <property type="term" value="F:oxidoreductase activity"/>
    <property type="evidence" value="ECO:0007669"/>
    <property type="project" value="UniProtKB-KW"/>
</dbReference>
<dbReference type="InterPro" id="IPR000683">
    <property type="entry name" value="Gfo/Idh/MocA-like_OxRdtase_N"/>
</dbReference>
<evidence type="ECO:0000313" key="5">
    <source>
        <dbReference type="EMBL" id="RNF34333.1"/>
    </source>
</evidence>
<dbReference type="SUPFAM" id="SSF55347">
    <property type="entry name" value="Glyceraldehyde-3-phosphate dehydrogenase-like, C-terminal domain"/>
    <property type="match status" value="1"/>
</dbReference>
<dbReference type="InterPro" id="IPR050984">
    <property type="entry name" value="Gfo/Idh/MocA_domain"/>
</dbReference>
<dbReference type="Pfam" id="PF22725">
    <property type="entry name" value="GFO_IDH_MocA_C3"/>
    <property type="match status" value="1"/>
</dbReference>
<keyword evidence="2" id="KW-0560">Oxidoreductase</keyword>
<dbReference type="AlphaFoldDB" id="A0A3R7LJV0"/>
<dbReference type="PANTHER" id="PTHR22604">
    <property type="entry name" value="OXIDOREDUCTASES"/>
    <property type="match status" value="1"/>
</dbReference>
<comment type="similarity">
    <text evidence="1">Belongs to the Gfo/Idh/MocA family.</text>
</comment>
<comment type="caution">
    <text evidence="5">The sequence shown here is derived from an EMBL/GenBank/DDBJ whole genome shotgun (WGS) entry which is preliminary data.</text>
</comment>
<evidence type="ECO:0000259" key="4">
    <source>
        <dbReference type="Pfam" id="PF22725"/>
    </source>
</evidence>
<evidence type="ECO:0000256" key="2">
    <source>
        <dbReference type="ARBA" id="ARBA00023002"/>
    </source>
</evidence>
<evidence type="ECO:0000259" key="3">
    <source>
        <dbReference type="Pfam" id="PF01408"/>
    </source>
</evidence>
<dbReference type="Gene3D" id="3.40.50.720">
    <property type="entry name" value="NAD(P)-binding Rossmann-like Domain"/>
    <property type="match status" value="1"/>
</dbReference>
<dbReference type="GO" id="GO:0000166">
    <property type="term" value="F:nucleotide binding"/>
    <property type="evidence" value="ECO:0007669"/>
    <property type="project" value="InterPro"/>
</dbReference>
<dbReference type="Gene3D" id="3.30.360.10">
    <property type="entry name" value="Dihydrodipicolinate Reductase, domain 2"/>
    <property type="match status" value="1"/>
</dbReference>
<feature type="domain" description="Gfo/Idh/MocA-like oxidoreductase N-terminal" evidence="3">
    <location>
        <begin position="5"/>
        <end position="122"/>
    </location>
</feature>
<keyword evidence="6" id="KW-1185">Reference proteome</keyword>
<accession>A0A3R7LJV0</accession>
<dbReference type="OrthoDB" id="9815825at2"/>
<feature type="domain" description="GFO/IDH/MocA-like oxidoreductase" evidence="4">
    <location>
        <begin position="133"/>
        <end position="247"/>
    </location>
</feature>
<dbReference type="Proteomes" id="UP000238137">
    <property type="component" value="Unassembled WGS sequence"/>
</dbReference>
<dbReference type="SUPFAM" id="SSF51735">
    <property type="entry name" value="NAD(P)-binding Rossmann-fold domains"/>
    <property type="match status" value="1"/>
</dbReference>
<gene>
    <name evidence="5" type="ORF">A7A09_010490</name>
</gene>
<reference evidence="5" key="1">
    <citation type="submission" date="2018-05" db="EMBL/GenBank/DDBJ databases">
        <title>Reclassification of Methylarcula marina and Methylarcula terricola as Paracoccus methylarcula sp.nov., comb.nov. and Paracoccus terricola comb.nov.</title>
        <authorList>
            <person name="Shmareva M.N."/>
            <person name="Doronina N.V."/>
            <person name="Vasilenko O.V."/>
            <person name="Tarlachkov S.V."/>
            <person name="Trotsenko Y.A."/>
        </authorList>
    </citation>
    <scope>NUCLEOTIDE SEQUENCE [LARGE SCALE GENOMIC DNA]</scope>
    <source>
        <strain evidence="5">VKM B-2159</strain>
    </source>
</reference>
<proteinExistence type="inferred from homology"/>
<dbReference type="InterPro" id="IPR036291">
    <property type="entry name" value="NAD(P)-bd_dom_sf"/>
</dbReference>
<evidence type="ECO:0000256" key="1">
    <source>
        <dbReference type="ARBA" id="ARBA00010928"/>
    </source>
</evidence>
<dbReference type="RefSeq" id="WP_106691376.1">
    <property type="nucleotide sequence ID" value="NZ_PXNQ02000006.1"/>
</dbReference>
<protein>
    <submittedName>
        <fullName evidence="5">Gfo/Idh/MocA family oxidoreductase</fullName>
    </submittedName>
</protein>
<name>A0A3R7LJV0_9RHOB</name>
<organism evidence="5 6">
    <name type="scientific">Paracoccus methylarcula</name>
    <dbReference type="NCBI Taxonomy" id="72022"/>
    <lineage>
        <taxon>Bacteria</taxon>
        <taxon>Pseudomonadati</taxon>
        <taxon>Pseudomonadota</taxon>
        <taxon>Alphaproteobacteria</taxon>
        <taxon>Rhodobacterales</taxon>
        <taxon>Paracoccaceae</taxon>
        <taxon>Paracoccus</taxon>
    </lineage>
</organism>